<dbReference type="KEGG" id="dpd:Deipe_0103"/>
<dbReference type="SUPFAM" id="SSF53927">
    <property type="entry name" value="Cytidine deaminase-like"/>
    <property type="match status" value="1"/>
</dbReference>
<dbReference type="eggNOG" id="COG1526">
    <property type="taxonomic scope" value="Bacteria"/>
</dbReference>
<comment type="subcellular location">
    <subcellularLocation>
        <location evidence="3">Cytoplasm</location>
    </subcellularLocation>
</comment>
<dbReference type="EMBL" id="CP003382">
    <property type="protein sequence ID" value="AFZ65711.1"/>
    <property type="molecule type" value="Genomic_DNA"/>
</dbReference>
<accession>K9ZVY5</accession>
<dbReference type="GO" id="GO:0006777">
    <property type="term" value="P:Mo-molybdopterin cofactor biosynthetic process"/>
    <property type="evidence" value="ECO:0007669"/>
    <property type="project" value="UniProtKB-UniRule"/>
</dbReference>
<evidence type="ECO:0000256" key="2">
    <source>
        <dbReference type="ARBA" id="ARBA00023150"/>
    </source>
</evidence>
<reference evidence="5" key="1">
    <citation type="submission" date="2012-03" db="EMBL/GenBank/DDBJ databases">
        <title>Complete sequence of chromosome of Deinococcus peraridilitoris DSM 19664.</title>
        <authorList>
            <person name="Lucas S."/>
            <person name="Copeland A."/>
            <person name="Lapidus A."/>
            <person name="Glavina del Rio T."/>
            <person name="Dalin E."/>
            <person name="Tice H."/>
            <person name="Bruce D."/>
            <person name="Goodwin L."/>
            <person name="Pitluck S."/>
            <person name="Peters L."/>
            <person name="Mikhailova N."/>
            <person name="Lu M."/>
            <person name="Kyrpides N."/>
            <person name="Mavromatis K."/>
            <person name="Ivanova N."/>
            <person name="Brettin T."/>
            <person name="Detter J.C."/>
            <person name="Han C."/>
            <person name="Larimer F."/>
            <person name="Land M."/>
            <person name="Hauser L."/>
            <person name="Markowitz V."/>
            <person name="Cheng J.-F."/>
            <person name="Hugenholtz P."/>
            <person name="Woyke T."/>
            <person name="Wu D."/>
            <person name="Pukall R."/>
            <person name="Steenblock K."/>
            <person name="Brambilla E."/>
            <person name="Klenk H.-P."/>
            <person name="Eisen J.A."/>
        </authorList>
    </citation>
    <scope>NUCLEOTIDE SEQUENCE [LARGE SCALE GENOMIC DNA]</scope>
    <source>
        <strain evidence="5">DSM 19664 / LMG 22246 / CIP 109416 / KR-200</strain>
    </source>
</reference>
<proteinExistence type="inferred from homology"/>
<dbReference type="InterPro" id="IPR016193">
    <property type="entry name" value="Cytidine_deaminase-like"/>
</dbReference>
<dbReference type="GO" id="GO:0097163">
    <property type="term" value="F:sulfur carrier activity"/>
    <property type="evidence" value="ECO:0007669"/>
    <property type="project" value="UniProtKB-UniRule"/>
</dbReference>
<sequence>MTSPRTSRTVLRYRQQTPCCHEEPDEVVTEEPLEIRLVQGDEEHSVALTMRTPGADEDLVLGLLHAEGAIHKARDVLSLDVWQEGEEVNPNVVRIQLRSGFQVLRRLSRNSFTSSACGVCGTGSIEMLALRAAPAAWNAPPLDPELLGGLPEKLRKRQTLFESTGGLHGAALCDARGQLLAVREDIGRHNAVDKLIGWALRQDLLPLSDHLLVVSSRAGFEISQKAALAGIPVIVAVSAPSSLAIEVAESFGQTLLGFVREGRFNVYCGAERLALTSSRALAPSATSPP</sequence>
<dbReference type="STRING" id="937777.Deipe_0103"/>
<dbReference type="HAMAP" id="MF_00187">
    <property type="entry name" value="FdhD"/>
    <property type="match status" value="1"/>
</dbReference>
<feature type="active site" description="Cysteine persulfide intermediate" evidence="3">
    <location>
        <position position="117"/>
    </location>
</feature>
<dbReference type="PIRSF" id="PIRSF015626">
    <property type="entry name" value="FdhD"/>
    <property type="match status" value="1"/>
</dbReference>
<keyword evidence="2 3" id="KW-0501">Molybdenum cofactor biosynthesis</keyword>
<dbReference type="PANTHER" id="PTHR30592:SF1">
    <property type="entry name" value="SULFUR CARRIER PROTEIN FDHD"/>
    <property type="match status" value="1"/>
</dbReference>
<keyword evidence="1 3" id="KW-0963">Cytoplasm</keyword>
<dbReference type="HOGENOM" id="CLU_056887_3_0_0"/>
<dbReference type="PANTHER" id="PTHR30592">
    <property type="entry name" value="FORMATE DEHYDROGENASE"/>
    <property type="match status" value="1"/>
</dbReference>
<dbReference type="InterPro" id="IPR003786">
    <property type="entry name" value="FdhD"/>
</dbReference>
<dbReference type="Pfam" id="PF02634">
    <property type="entry name" value="FdhD-NarQ"/>
    <property type="match status" value="1"/>
</dbReference>
<evidence type="ECO:0000256" key="3">
    <source>
        <dbReference type="HAMAP-Rule" id="MF_00187"/>
    </source>
</evidence>
<gene>
    <name evidence="3" type="primary">fdhD</name>
    <name evidence="4" type="ordered locus">Deipe_0103</name>
</gene>
<dbReference type="Gene3D" id="3.40.140.10">
    <property type="entry name" value="Cytidine Deaminase, domain 2"/>
    <property type="match status" value="1"/>
</dbReference>
<dbReference type="GO" id="GO:0005737">
    <property type="term" value="C:cytoplasm"/>
    <property type="evidence" value="ECO:0007669"/>
    <property type="project" value="UniProtKB-SubCell"/>
</dbReference>
<comment type="similarity">
    <text evidence="3">Belongs to the FdhD family.</text>
</comment>
<protein>
    <recommendedName>
        <fullName evidence="3">Sulfur carrier protein FdhD</fullName>
    </recommendedName>
</protein>
<feature type="binding site" evidence="3">
    <location>
        <begin position="258"/>
        <end position="263"/>
    </location>
    <ligand>
        <name>Mo-bis(molybdopterin guanine dinucleotide)</name>
        <dbReference type="ChEBI" id="CHEBI:60539"/>
    </ligand>
</feature>
<evidence type="ECO:0000256" key="1">
    <source>
        <dbReference type="ARBA" id="ARBA00022490"/>
    </source>
</evidence>
<dbReference type="Proteomes" id="UP000010467">
    <property type="component" value="Chromosome"/>
</dbReference>
<organism evidence="4 5">
    <name type="scientific">Deinococcus peraridilitoris (strain DSM 19664 / LMG 22246 / CIP 109416 / KR-200)</name>
    <dbReference type="NCBI Taxonomy" id="937777"/>
    <lineage>
        <taxon>Bacteria</taxon>
        <taxon>Thermotogati</taxon>
        <taxon>Deinococcota</taxon>
        <taxon>Deinococci</taxon>
        <taxon>Deinococcales</taxon>
        <taxon>Deinococcaceae</taxon>
        <taxon>Deinococcus</taxon>
    </lineage>
</organism>
<keyword evidence="5" id="KW-1185">Reference proteome</keyword>
<dbReference type="Gene3D" id="3.10.20.10">
    <property type="match status" value="1"/>
</dbReference>
<comment type="function">
    <text evidence="3">Required for formate dehydrogenase (FDH) activity. Acts as a sulfur carrier protein that transfers sulfur from IscS to the molybdenum cofactor prior to its insertion into FDH.</text>
</comment>
<evidence type="ECO:0000313" key="5">
    <source>
        <dbReference type="Proteomes" id="UP000010467"/>
    </source>
</evidence>
<dbReference type="PATRIC" id="fig|937777.3.peg.108"/>
<dbReference type="AlphaFoldDB" id="K9ZVY5"/>
<dbReference type="NCBIfam" id="NF001943">
    <property type="entry name" value="PRK00724.1-2"/>
    <property type="match status" value="1"/>
</dbReference>
<dbReference type="GO" id="GO:0016783">
    <property type="term" value="F:sulfurtransferase activity"/>
    <property type="evidence" value="ECO:0007669"/>
    <property type="project" value="InterPro"/>
</dbReference>
<dbReference type="RefSeq" id="WP_015234022.1">
    <property type="nucleotide sequence ID" value="NC_019793.1"/>
</dbReference>
<name>K9ZVY5_DEIPD</name>
<evidence type="ECO:0000313" key="4">
    <source>
        <dbReference type="EMBL" id="AFZ65711.1"/>
    </source>
</evidence>
<dbReference type="NCBIfam" id="TIGR00129">
    <property type="entry name" value="fdhD_narQ"/>
    <property type="match status" value="1"/>
</dbReference>